<dbReference type="Proteomes" id="UP000596661">
    <property type="component" value="Chromosome 5"/>
</dbReference>
<organism evidence="3 4">
    <name type="scientific">Cannabis sativa</name>
    <name type="common">Hemp</name>
    <name type="synonym">Marijuana</name>
    <dbReference type="NCBI Taxonomy" id="3483"/>
    <lineage>
        <taxon>Eukaryota</taxon>
        <taxon>Viridiplantae</taxon>
        <taxon>Streptophyta</taxon>
        <taxon>Embryophyta</taxon>
        <taxon>Tracheophyta</taxon>
        <taxon>Spermatophyta</taxon>
        <taxon>Magnoliopsida</taxon>
        <taxon>eudicotyledons</taxon>
        <taxon>Gunneridae</taxon>
        <taxon>Pentapetalae</taxon>
        <taxon>rosids</taxon>
        <taxon>fabids</taxon>
        <taxon>Rosales</taxon>
        <taxon>Cannabaceae</taxon>
        <taxon>Cannabis</taxon>
    </lineage>
</organism>
<keyword evidence="4" id="KW-1185">Reference proteome</keyword>
<dbReference type="InterPro" id="IPR025836">
    <property type="entry name" value="Zn_knuckle_CX2CX4HX4C"/>
</dbReference>
<evidence type="ECO:0000256" key="1">
    <source>
        <dbReference type="SAM" id="MobiDB-lite"/>
    </source>
</evidence>
<dbReference type="AlphaFoldDB" id="A0A803PQR8"/>
<reference evidence="3" key="1">
    <citation type="submission" date="2018-11" db="EMBL/GenBank/DDBJ databases">
        <authorList>
            <person name="Grassa J C."/>
        </authorList>
    </citation>
    <scope>NUCLEOTIDE SEQUENCE [LARGE SCALE GENOMIC DNA]</scope>
</reference>
<protein>
    <recommendedName>
        <fullName evidence="2">Zinc knuckle CX2CX4HX4C domain-containing protein</fullName>
    </recommendedName>
</protein>
<reference evidence="3" key="2">
    <citation type="submission" date="2021-03" db="UniProtKB">
        <authorList>
            <consortium name="EnsemblPlants"/>
        </authorList>
    </citation>
    <scope>IDENTIFICATION</scope>
</reference>
<feature type="domain" description="Zinc knuckle CX2CX4HX4C" evidence="2">
    <location>
        <begin position="39"/>
        <end position="84"/>
    </location>
</feature>
<dbReference type="Pfam" id="PF14392">
    <property type="entry name" value="zf-CCHC_4"/>
    <property type="match status" value="1"/>
</dbReference>
<evidence type="ECO:0000313" key="4">
    <source>
        <dbReference type="Proteomes" id="UP000596661"/>
    </source>
</evidence>
<dbReference type="EMBL" id="UZAU01000426">
    <property type="status" value="NOT_ANNOTATED_CDS"/>
    <property type="molecule type" value="Genomic_DNA"/>
</dbReference>
<feature type="region of interest" description="Disordered" evidence="1">
    <location>
        <begin position="171"/>
        <end position="193"/>
    </location>
</feature>
<evidence type="ECO:0000313" key="3">
    <source>
        <dbReference type="EnsemblPlants" id="cds.evm.model.05.520"/>
    </source>
</evidence>
<dbReference type="EnsemblPlants" id="evm.model.05.520">
    <property type="protein sequence ID" value="cds.evm.model.05.520"/>
    <property type="gene ID" value="evm.TU.05.520"/>
</dbReference>
<sequence>MKNAVAIAERISSEACIDQIVKNGFPTQEYIRFRVNLQLRKPLLVDLFLPMPEGVNLWCYFKYENVPQVCYKCGVIFHEEVLCHREHKMITGDFERDVPMYRPWIQLGSRIKDCFSEYAPYERDMLEQEVAEVQGWEELRRHVLQKGVGFEPFLLGTEIHREAITEVANNDMVSGDGPSAELPGVTAGAVSSS</sequence>
<proteinExistence type="predicted"/>
<dbReference type="Gramene" id="evm.model.05.520">
    <property type="protein sequence ID" value="cds.evm.model.05.520"/>
    <property type="gene ID" value="evm.TU.05.520"/>
</dbReference>
<accession>A0A803PQR8</accession>
<evidence type="ECO:0000259" key="2">
    <source>
        <dbReference type="Pfam" id="PF14392"/>
    </source>
</evidence>
<name>A0A803PQR8_CANSA</name>